<dbReference type="Proteomes" id="UP000268727">
    <property type="component" value="Unassembled WGS sequence"/>
</dbReference>
<comment type="caution">
    <text evidence="1">The sequence shown here is derived from an EMBL/GenBank/DDBJ whole genome shotgun (WGS) entry which is preliminary data.</text>
</comment>
<proteinExistence type="predicted"/>
<protein>
    <submittedName>
        <fullName evidence="1">Uncharacterized protein</fullName>
    </submittedName>
</protein>
<gene>
    <name evidence="1" type="ORF">EDD40_3192</name>
</gene>
<dbReference type="EMBL" id="RJKM01000001">
    <property type="protein sequence ID" value="ROP37862.1"/>
    <property type="molecule type" value="Genomic_DNA"/>
</dbReference>
<evidence type="ECO:0000313" key="2">
    <source>
        <dbReference type="Proteomes" id="UP000268727"/>
    </source>
</evidence>
<keyword evidence="2" id="KW-1185">Reference proteome</keyword>
<dbReference type="AlphaFoldDB" id="A0A3N1H6M4"/>
<name>A0A3N1H6M4_9PSEU</name>
<evidence type="ECO:0000313" key="1">
    <source>
        <dbReference type="EMBL" id="ROP37862.1"/>
    </source>
</evidence>
<sequence>MTTVLETVRTYFATRRQLRKREAELNRELAAYDTPSARMDMEAILARHSSHEAREIEAILRRQALSTTLRNQS</sequence>
<accession>A0A3N1H6M4</accession>
<organism evidence="1 2">
    <name type="scientific">Saccharothrix texasensis</name>
    <dbReference type="NCBI Taxonomy" id="103734"/>
    <lineage>
        <taxon>Bacteria</taxon>
        <taxon>Bacillati</taxon>
        <taxon>Actinomycetota</taxon>
        <taxon>Actinomycetes</taxon>
        <taxon>Pseudonocardiales</taxon>
        <taxon>Pseudonocardiaceae</taxon>
        <taxon>Saccharothrix</taxon>
    </lineage>
</organism>
<reference evidence="1 2" key="1">
    <citation type="submission" date="2018-11" db="EMBL/GenBank/DDBJ databases">
        <title>Sequencing the genomes of 1000 actinobacteria strains.</title>
        <authorList>
            <person name="Klenk H.-P."/>
        </authorList>
    </citation>
    <scope>NUCLEOTIDE SEQUENCE [LARGE SCALE GENOMIC DNA]</scope>
    <source>
        <strain evidence="1 2">DSM 44231</strain>
    </source>
</reference>
<dbReference type="OrthoDB" id="3695209at2"/>
<dbReference type="RefSeq" id="WP_123743601.1">
    <property type="nucleotide sequence ID" value="NZ_RJKM01000001.1"/>
</dbReference>